<dbReference type="ESTHER" id="deiml-e8u735">
    <property type="family name" value="Hormone-sensitive_lipase_like"/>
</dbReference>
<evidence type="ECO:0000313" key="6">
    <source>
        <dbReference type="Proteomes" id="UP000008635"/>
    </source>
</evidence>
<dbReference type="RefSeq" id="WP_013556379.1">
    <property type="nucleotide sequence ID" value="NC_014958.1"/>
</dbReference>
<dbReference type="AlphaFoldDB" id="E8U735"/>
<evidence type="ECO:0000256" key="3">
    <source>
        <dbReference type="PROSITE-ProRule" id="PRU10038"/>
    </source>
</evidence>
<organism evidence="5 6">
    <name type="scientific">Deinococcus maricopensis (strain DSM 21211 / LMG 22137 / NRRL B-23946 / LB-34)</name>
    <dbReference type="NCBI Taxonomy" id="709986"/>
    <lineage>
        <taxon>Bacteria</taxon>
        <taxon>Thermotogati</taxon>
        <taxon>Deinococcota</taxon>
        <taxon>Deinococci</taxon>
        <taxon>Deinococcales</taxon>
        <taxon>Deinococcaceae</taxon>
        <taxon>Deinococcus</taxon>
    </lineage>
</organism>
<dbReference type="PANTHER" id="PTHR48081:SF8">
    <property type="entry name" value="ALPHA_BETA HYDROLASE FOLD-3 DOMAIN-CONTAINING PROTEIN-RELATED"/>
    <property type="match status" value="1"/>
</dbReference>
<dbReference type="Gene3D" id="3.40.50.1820">
    <property type="entry name" value="alpha/beta hydrolase"/>
    <property type="match status" value="1"/>
</dbReference>
<dbReference type="EMBL" id="CP002454">
    <property type="protein sequence ID" value="ADV66874.1"/>
    <property type="molecule type" value="Genomic_DNA"/>
</dbReference>
<proteinExistence type="inferred from homology"/>
<dbReference type="SUPFAM" id="SSF53474">
    <property type="entry name" value="alpha/beta-Hydrolases"/>
    <property type="match status" value="1"/>
</dbReference>
<dbReference type="InterPro" id="IPR050300">
    <property type="entry name" value="GDXG_lipolytic_enzyme"/>
</dbReference>
<dbReference type="InterPro" id="IPR002168">
    <property type="entry name" value="Lipase_GDXG_HIS_AS"/>
</dbReference>
<dbReference type="Proteomes" id="UP000008635">
    <property type="component" value="Chromosome"/>
</dbReference>
<gene>
    <name evidence="5" type="ordered locus">Deima_1223</name>
</gene>
<evidence type="ECO:0000259" key="4">
    <source>
        <dbReference type="Pfam" id="PF07859"/>
    </source>
</evidence>
<keyword evidence="2 5" id="KW-0378">Hydrolase</keyword>
<dbReference type="InterPro" id="IPR013094">
    <property type="entry name" value="AB_hydrolase_3"/>
</dbReference>
<evidence type="ECO:0000256" key="1">
    <source>
        <dbReference type="ARBA" id="ARBA00010515"/>
    </source>
</evidence>
<dbReference type="Pfam" id="PF07859">
    <property type="entry name" value="Abhydrolase_3"/>
    <property type="match status" value="1"/>
</dbReference>
<dbReference type="STRING" id="709986.Deima_1223"/>
<protein>
    <submittedName>
        <fullName evidence="5">Alpha/beta hydrolase fold-3</fullName>
    </submittedName>
</protein>
<dbReference type="InterPro" id="IPR033140">
    <property type="entry name" value="Lipase_GDXG_put_SER_AS"/>
</dbReference>
<comment type="similarity">
    <text evidence="1">Belongs to the 'GDXG' lipolytic enzyme family.</text>
</comment>
<feature type="domain" description="Alpha/beta hydrolase fold-3" evidence="4">
    <location>
        <begin position="78"/>
        <end position="285"/>
    </location>
</feature>
<dbReference type="GO" id="GO:0016787">
    <property type="term" value="F:hydrolase activity"/>
    <property type="evidence" value="ECO:0007669"/>
    <property type="project" value="UniProtKB-KW"/>
</dbReference>
<dbReference type="PANTHER" id="PTHR48081">
    <property type="entry name" value="AB HYDROLASE SUPERFAMILY PROTEIN C4A8.06C"/>
    <property type="match status" value="1"/>
</dbReference>
<reference evidence="5 6" key="1">
    <citation type="journal article" date="2011" name="Stand. Genomic Sci.">
        <title>Complete genome sequence of Deinococcus maricopensis type strain (LB-34).</title>
        <authorList>
            <person name="Pukall R."/>
            <person name="Zeytun A."/>
            <person name="Lucas S."/>
            <person name="Lapidus A."/>
            <person name="Hammon N."/>
            <person name="Deshpande S."/>
            <person name="Nolan M."/>
            <person name="Cheng J.F."/>
            <person name="Pitluck S."/>
            <person name="Liolios K."/>
            <person name="Pagani I."/>
            <person name="Mikhailova N."/>
            <person name="Ivanova N."/>
            <person name="Mavromatis K."/>
            <person name="Pati A."/>
            <person name="Tapia R."/>
            <person name="Han C."/>
            <person name="Goodwin L."/>
            <person name="Chen A."/>
            <person name="Palaniappan K."/>
            <person name="Land M."/>
            <person name="Hauser L."/>
            <person name="Chang Y.J."/>
            <person name="Jeffries C.D."/>
            <person name="Brambilla E.M."/>
            <person name="Rohde M."/>
            <person name="Goker M."/>
            <person name="Detter J.C."/>
            <person name="Woyke T."/>
            <person name="Bristow J."/>
            <person name="Eisen J.A."/>
            <person name="Markowitz V."/>
            <person name="Hugenholtz P."/>
            <person name="Kyrpides N.C."/>
            <person name="Klenk H.P."/>
        </authorList>
    </citation>
    <scope>NUCLEOTIDE SEQUENCE [LARGE SCALE GENOMIC DNA]</scope>
    <source>
        <strain evidence="6">DSM 21211 / LMG 22137 / NRRL B-23946 / LB-34</strain>
    </source>
</reference>
<sequence>MPLDPHLVPFVGLAAANEDAARNLTPQQTRQAVAAASARLPVRPTRIAGTRNLTIPGPGGALPARAYTPAGDGPFPVVVFFHGGGFVAYDIDTHDHVCRELCQGAGALVVSVAYRLAPEHKFPAATDDALAAVRWVGDHARDLGGDPARLGVAGDSAGANLATVTALRVRDEGGPRLSAQLLIYPAVDMADETSPSMRENANGYFLTEERLRSFGDAYLRTPDDARHPHASPLRAPSLHGLPPALIVTAEFDPLRDQGRAYADALNAAGVPARYLPGPGLIHGFANLTGFVPAAAQVMDAAAAWLHTALHEQVSA</sequence>
<evidence type="ECO:0000256" key="2">
    <source>
        <dbReference type="ARBA" id="ARBA00022801"/>
    </source>
</evidence>
<dbReference type="OrthoDB" id="9815425at2"/>
<dbReference type="HOGENOM" id="CLU_012494_6_4_0"/>
<dbReference type="FunFam" id="3.40.50.1820:FF:000089">
    <property type="entry name" value="Alpha/beta hydrolase"/>
    <property type="match status" value="1"/>
</dbReference>
<dbReference type="InterPro" id="IPR029058">
    <property type="entry name" value="AB_hydrolase_fold"/>
</dbReference>
<dbReference type="PROSITE" id="PS01173">
    <property type="entry name" value="LIPASE_GDXG_HIS"/>
    <property type="match status" value="1"/>
</dbReference>
<name>E8U735_DEIML</name>
<dbReference type="PROSITE" id="PS01174">
    <property type="entry name" value="LIPASE_GDXG_SER"/>
    <property type="match status" value="1"/>
</dbReference>
<dbReference type="eggNOG" id="COG0657">
    <property type="taxonomic scope" value="Bacteria"/>
</dbReference>
<dbReference type="KEGG" id="dmr:Deima_1223"/>
<reference evidence="6" key="2">
    <citation type="submission" date="2011-01" db="EMBL/GenBank/DDBJ databases">
        <title>The complete genome of Deinococcus maricopensis DSM 21211.</title>
        <authorList>
            <consortium name="US DOE Joint Genome Institute (JGI-PGF)"/>
            <person name="Lucas S."/>
            <person name="Copeland A."/>
            <person name="Lapidus A."/>
            <person name="Goodwin L."/>
            <person name="Pitluck S."/>
            <person name="Kyrpides N."/>
            <person name="Mavromatis K."/>
            <person name="Pagani I."/>
            <person name="Ivanova N."/>
            <person name="Ovchinnikova G."/>
            <person name="Zeytun A."/>
            <person name="Detter J.C."/>
            <person name="Han C."/>
            <person name="Land M."/>
            <person name="Hauser L."/>
            <person name="Markowitz V."/>
            <person name="Cheng J.-F."/>
            <person name="Hugenholtz P."/>
            <person name="Woyke T."/>
            <person name="Wu D."/>
            <person name="Pukall R."/>
            <person name="Gehrich-Schroeter G."/>
            <person name="Brambilla E."/>
            <person name="Klenk H.-P."/>
            <person name="Eisen J.A."/>
        </authorList>
    </citation>
    <scope>NUCLEOTIDE SEQUENCE [LARGE SCALE GENOMIC DNA]</scope>
    <source>
        <strain evidence="6">DSM 21211 / LMG 22137 / NRRL B-23946 / LB-34</strain>
    </source>
</reference>
<evidence type="ECO:0000313" key="5">
    <source>
        <dbReference type="EMBL" id="ADV66874.1"/>
    </source>
</evidence>
<keyword evidence="6" id="KW-1185">Reference proteome</keyword>
<accession>E8U735</accession>
<feature type="active site" evidence="3">
    <location>
        <position position="156"/>
    </location>
</feature>